<accession>A0ABV7SAP6</accession>
<dbReference type="RefSeq" id="WP_310763118.1">
    <property type="nucleotide sequence ID" value="NZ_JBHRWR010000008.1"/>
</dbReference>
<reference evidence="2" key="1">
    <citation type="journal article" date="2019" name="Int. J. Syst. Evol. Microbiol.">
        <title>The Global Catalogue of Microorganisms (GCM) 10K type strain sequencing project: providing services to taxonomists for standard genome sequencing and annotation.</title>
        <authorList>
            <consortium name="The Broad Institute Genomics Platform"/>
            <consortium name="The Broad Institute Genome Sequencing Center for Infectious Disease"/>
            <person name="Wu L."/>
            <person name="Ma J."/>
        </authorList>
    </citation>
    <scope>NUCLEOTIDE SEQUENCE [LARGE SCALE GENOMIC DNA]</scope>
    <source>
        <strain evidence="2">CGMCC 4.7035</strain>
    </source>
</reference>
<evidence type="ECO:0000313" key="1">
    <source>
        <dbReference type="EMBL" id="MFC3573653.1"/>
    </source>
</evidence>
<organism evidence="1 2">
    <name type="scientific">Streptomyces yaanensis</name>
    <dbReference type="NCBI Taxonomy" id="1142239"/>
    <lineage>
        <taxon>Bacteria</taxon>
        <taxon>Bacillati</taxon>
        <taxon>Actinomycetota</taxon>
        <taxon>Actinomycetes</taxon>
        <taxon>Kitasatosporales</taxon>
        <taxon>Streptomycetaceae</taxon>
        <taxon>Streptomyces</taxon>
    </lineage>
</organism>
<dbReference type="GO" id="GO:0008168">
    <property type="term" value="F:methyltransferase activity"/>
    <property type="evidence" value="ECO:0007669"/>
    <property type="project" value="UniProtKB-KW"/>
</dbReference>
<keyword evidence="2" id="KW-1185">Reference proteome</keyword>
<protein>
    <submittedName>
        <fullName evidence="1">Class I SAM-dependent methyltransferase</fullName>
    </submittedName>
</protein>
<comment type="caution">
    <text evidence="1">The sequence shown here is derived from an EMBL/GenBank/DDBJ whole genome shotgun (WGS) entry which is preliminary data.</text>
</comment>
<dbReference type="Proteomes" id="UP001595701">
    <property type="component" value="Unassembled WGS sequence"/>
</dbReference>
<keyword evidence="1" id="KW-0808">Transferase</keyword>
<dbReference type="EMBL" id="JBHRWR010000008">
    <property type="protein sequence ID" value="MFC3573653.1"/>
    <property type="molecule type" value="Genomic_DNA"/>
</dbReference>
<dbReference type="SUPFAM" id="SSF53335">
    <property type="entry name" value="S-adenosyl-L-methionine-dependent methyltransferases"/>
    <property type="match status" value="1"/>
</dbReference>
<evidence type="ECO:0000313" key="2">
    <source>
        <dbReference type="Proteomes" id="UP001595701"/>
    </source>
</evidence>
<dbReference type="GO" id="GO:0032259">
    <property type="term" value="P:methylation"/>
    <property type="evidence" value="ECO:0007669"/>
    <property type="project" value="UniProtKB-KW"/>
</dbReference>
<dbReference type="Gene3D" id="3.40.50.150">
    <property type="entry name" value="Vaccinia Virus protein VP39"/>
    <property type="match status" value="1"/>
</dbReference>
<name>A0ABV7SAP6_9ACTN</name>
<keyword evidence="1" id="KW-0489">Methyltransferase</keyword>
<gene>
    <name evidence="1" type="ORF">ACFOZ0_10300</name>
</gene>
<dbReference type="InterPro" id="IPR029063">
    <property type="entry name" value="SAM-dependent_MTases_sf"/>
</dbReference>
<sequence>MAQYALLQDVVNRQIEAAMAVVGTMKKRLRELPLTGSAVATLSRTVSKHRFHGSQGYWERRYAEGGTSGYGSEGALAKFKAQILNAFVKENSVTSVIEFGCGDGRQLELAEYPRYLGIDVSETGLQQAMGRFCGDTTKSFLKYDPRNFKDDARFLSADLSLSLDVIFHLVEDEIYLLHLKNLFAAADRFVILYTSDSNCLDVTEYVPPHVRHRPVTRDIENRFPEWRLRERVKNAYPHSGGDGKLTSFADFYIYEAV</sequence>
<proteinExistence type="predicted"/>